<dbReference type="OrthoDB" id="2015333at2759"/>
<dbReference type="AlphaFoldDB" id="A0A183GX88"/>
<evidence type="ECO:0000313" key="2">
    <source>
        <dbReference type="EMBL" id="VDP62596.1"/>
    </source>
</evidence>
<dbReference type="EMBL" id="UZAH01042952">
    <property type="protein sequence ID" value="VDP62596.1"/>
    <property type="molecule type" value="Genomic_DNA"/>
</dbReference>
<proteinExistence type="predicted"/>
<name>A0A183GX88_HELPZ</name>
<accession>A0A183GX88</accession>
<protein>
    <submittedName>
        <fullName evidence="4">t-SNARE coiled-coil homology domain-containing protein</fullName>
    </submittedName>
</protein>
<reference evidence="4" key="2">
    <citation type="submission" date="2019-09" db="UniProtKB">
        <authorList>
            <consortium name="WormBaseParasite"/>
        </authorList>
    </citation>
    <scope>IDENTIFICATION</scope>
</reference>
<evidence type="ECO:0000313" key="4">
    <source>
        <dbReference type="WBParaSite" id="HPBE_0002730801-mRNA-1"/>
    </source>
</evidence>
<gene>
    <name evidence="2" type="ORF">HPBE_LOCUS27307</name>
</gene>
<dbReference type="WBParaSite" id="HPBE_0002730801-mRNA-1">
    <property type="protein sequence ID" value="HPBE_0002730801-mRNA-1"/>
    <property type="gene ID" value="HPBE_0002730801"/>
</dbReference>
<sequence length="75" mass="8448">MSLRASGAARDRIAEITHDIEGMRDQRDEKMKRIAELQANNQQANEYEGVMVKGPQGKLFTTAQDAGVVDWVSQW</sequence>
<keyword evidence="3" id="KW-1185">Reference proteome</keyword>
<evidence type="ECO:0000256" key="1">
    <source>
        <dbReference type="SAM" id="Coils"/>
    </source>
</evidence>
<evidence type="ECO:0000313" key="3">
    <source>
        <dbReference type="Proteomes" id="UP000050761"/>
    </source>
</evidence>
<reference evidence="2 3" key="1">
    <citation type="submission" date="2018-11" db="EMBL/GenBank/DDBJ databases">
        <authorList>
            <consortium name="Pathogen Informatics"/>
        </authorList>
    </citation>
    <scope>NUCLEOTIDE SEQUENCE [LARGE SCALE GENOMIC DNA]</scope>
</reference>
<organism evidence="3 4">
    <name type="scientific">Heligmosomoides polygyrus</name>
    <name type="common">Parasitic roundworm</name>
    <dbReference type="NCBI Taxonomy" id="6339"/>
    <lineage>
        <taxon>Eukaryota</taxon>
        <taxon>Metazoa</taxon>
        <taxon>Ecdysozoa</taxon>
        <taxon>Nematoda</taxon>
        <taxon>Chromadorea</taxon>
        <taxon>Rhabditida</taxon>
        <taxon>Rhabditina</taxon>
        <taxon>Rhabditomorpha</taxon>
        <taxon>Strongyloidea</taxon>
        <taxon>Heligmosomidae</taxon>
        <taxon>Heligmosomoides</taxon>
    </lineage>
</organism>
<accession>A0A3P8J787</accession>
<dbReference type="Proteomes" id="UP000050761">
    <property type="component" value="Unassembled WGS sequence"/>
</dbReference>
<keyword evidence="1" id="KW-0175">Coiled coil</keyword>
<feature type="coiled-coil region" evidence="1">
    <location>
        <begin position="20"/>
        <end position="47"/>
    </location>
</feature>